<organism evidence="1 2">
    <name type="scientific">Bradyrhizobium ivorense</name>
    <dbReference type="NCBI Taxonomy" id="2511166"/>
    <lineage>
        <taxon>Bacteria</taxon>
        <taxon>Pseudomonadati</taxon>
        <taxon>Pseudomonadota</taxon>
        <taxon>Alphaproteobacteria</taxon>
        <taxon>Hyphomicrobiales</taxon>
        <taxon>Nitrobacteraceae</taxon>
        <taxon>Bradyrhizobium</taxon>
    </lineage>
</organism>
<evidence type="ECO:0000313" key="2">
    <source>
        <dbReference type="Proteomes" id="UP000328092"/>
    </source>
</evidence>
<name>A0A508T187_9BRAD</name>
<gene>
    <name evidence="1" type="ORF">CI1B_20170</name>
</gene>
<keyword evidence="2" id="KW-1185">Reference proteome</keyword>
<proteinExistence type="predicted"/>
<evidence type="ECO:0008006" key="3">
    <source>
        <dbReference type="Google" id="ProtNLM"/>
    </source>
</evidence>
<dbReference type="Proteomes" id="UP000328092">
    <property type="component" value="Unassembled WGS sequence"/>
</dbReference>
<evidence type="ECO:0000313" key="1">
    <source>
        <dbReference type="EMBL" id="VIO68230.1"/>
    </source>
</evidence>
<dbReference type="EMBL" id="CAADFC020000006">
    <property type="protein sequence ID" value="VIO68230.1"/>
    <property type="molecule type" value="Genomic_DNA"/>
</dbReference>
<protein>
    <recommendedName>
        <fullName evidence="3">SGNH hydrolase-type esterase domain-containing protein</fullName>
    </recommendedName>
</protein>
<reference evidence="1" key="1">
    <citation type="submission" date="2019-02" db="EMBL/GenBank/DDBJ databases">
        <authorList>
            <person name="Pothier F.J."/>
        </authorList>
    </citation>
    <scope>NUCLEOTIDE SEQUENCE</scope>
    <source>
        <strain evidence="1">CI-1B</strain>
    </source>
</reference>
<accession>A0A508T187</accession>
<sequence length="29" mass="3151">MTDGKHFNAKGYKAWVPALETAISKECGP</sequence>
<dbReference type="AlphaFoldDB" id="A0A508T187"/>
<comment type="caution">
    <text evidence="1">The sequence shown here is derived from an EMBL/GenBank/DDBJ whole genome shotgun (WGS) entry which is preliminary data.</text>
</comment>